<feature type="region of interest" description="Disordered" evidence="1">
    <location>
        <begin position="33"/>
        <end position="70"/>
    </location>
</feature>
<dbReference type="OrthoDB" id="3269550at2759"/>
<accession>A0A0C3S6T7</accession>
<feature type="compositionally biased region" description="Pro residues" evidence="1">
    <location>
        <begin position="575"/>
        <end position="586"/>
    </location>
</feature>
<dbReference type="Proteomes" id="UP000053257">
    <property type="component" value="Unassembled WGS sequence"/>
</dbReference>
<feature type="region of interest" description="Disordered" evidence="1">
    <location>
        <begin position="333"/>
        <end position="400"/>
    </location>
</feature>
<feature type="region of interest" description="Disordered" evidence="1">
    <location>
        <begin position="136"/>
        <end position="176"/>
    </location>
</feature>
<keyword evidence="3" id="KW-1185">Reference proteome</keyword>
<feature type="region of interest" description="Disordered" evidence="1">
    <location>
        <begin position="85"/>
        <end position="116"/>
    </location>
</feature>
<name>A0A0C3S6T7_PHLG1</name>
<evidence type="ECO:0000313" key="2">
    <source>
        <dbReference type="EMBL" id="KIP12041.1"/>
    </source>
</evidence>
<protein>
    <submittedName>
        <fullName evidence="2">Uncharacterized protein</fullName>
    </submittedName>
</protein>
<evidence type="ECO:0000256" key="1">
    <source>
        <dbReference type="SAM" id="MobiDB-lite"/>
    </source>
</evidence>
<dbReference type="HOGENOM" id="CLU_475793_0_0_1"/>
<dbReference type="EMBL" id="KN840442">
    <property type="protein sequence ID" value="KIP12041.1"/>
    <property type="molecule type" value="Genomic_DNA"/>
</dbReference>
<feature type="compositionally biased region" description="Basic residues" evidence="1">
    <location>
        <begin position="337"/>
        <end position="347"/>
    </location>
</feature>
<dbReference type="STRING" id="745531.A0A0C3S6T7"/>
<feature type="region of interest" description="Disordered" evidence="1">
    <location>
        <begin position="553"/>
        <end position="614"/>
    </location>
</feature>
<reference evidence="2 3" key="1">
    <citation type="journal article" date="2014" name="PLoS Genet.">
        <title>Analysis of the Phlebiopsis gigantea genome, transcriptome and secretome provides insight into its pioneer colonization strategies of wood.</title>
        <authorList>
            <person name="Hori C."/>
            <person name="Ishida T."/>
            <person name="Igarashi K."/>
            <person name="Samejima M."/>
            <person name="Suzuki H."/>
            <person name="Master E."/>
            <person name="Ferreira P."/>
            <person name="Ruiz-Duenas F.J."/>
            <person name="Held B."/>
            <person name="Canessa P."/>
            <person name="Larrondo L.F."/>
            <person name="Schmoll M."/>
            <person name="Druzhinina I.S."/>
            <person name="Kubicek C.P."/>
            <person name="Gaskell J.A."/>
            <person name="Kersten P."/>
            <person name="St John F."/>
            <person name="Glasner J."/>
            <person name="Sabat G."/>
            <person name="Splinter BonDurant S."/>
            <person name="Syed K."/>
            <person name="Yadav J."/>
            <person name="Mgbeahuruike A.C."/>
            <person name="Kovalchuk A."/>
            <person name="Asiegbu F.O."/>
            <person name="Lackner G."/>
            <person name="Hoffmeister D."/>
            <person name="Rencoret J."/>
            <person name="Gutierrez A."/>
            <person name="Sun H."/>
            <person name="Lindquist E."/>
            <person name="Barry K."/>
            <person name="Riley R."/>
            <person name="Grigoriev I.V."/>
            <person name="Henrissat B."/>
            <person name="Kues U."/>
            <person name="Berka R.M."/>
            <person name="Martinez A.T."/>
            <person name="Covert S.F."/>
            <person name="Blanchette R.A."/>
            <person name="Cullen D."/>
        </authorList>
    </citation>
    <scope>NUCLEOTIDE SEQUENCE [LARGE SCALE GENOMIC DNA]</scope>
    <source>
        <strain evidence="2 3">11061_1 CR5-6</strain>
    </source>
</reference>
<feature type="compositionally biased region" description="Basic residues" evidence="1">
    <location>
        <begin position="379"/>
        <end position="390"/>
    </location>
</feature>
<sequence length="706" mass="76133">MASGTPSAHKRSSLHRLSHTILSLASPSFSRVSFDPQGFGSRRKSSSLNVHAPSVATTTSVDKHDGQSAYSPSILSAVDSQLSSPYTPLLPSSPGSLPPVDPAAVPPTTNDLSEEEKMKLMRKVRKLSRVLGEIPAVEEEDAEPSEQCENEALGGLRPMSPDGSKRQSASASARKSWRRSLTFGASSSSALLEAHDVRHARSLSALRPSLSVPRASSVSDTFVAPSSPITFARPDSALSHREVSECGLSSSALETQDRDLKGLRRRDSTASSVLLADQNVEQVQRTRAAKLSRHFGTNIPPEVLLRAASPPPPASPLALYPVPTLVLSAEQLPRRSTSLRRKPKRPRPASLDIRPSSGLFSAPTSPLSPSQKSEETRTLKRSRSLWSKRPKTADGSENVAAENVNGEVDVIVPGLSEKQRIQNVKRAKKMAQLFGDNPPSALFQITNFAGAVVEPGTSTDTHRHERNSLTTIISISTTSLSPSISATNKARLRDSFISIVTTSSEVSGLILTEEAHEDAEQEDLPEPQELDIVDARPVSPVPILNPIPAPRRISVRASTGPSSPPNRMSHVPSSPLVPAPRTPPPFSNFITPPELRPATAPPPSPAPSEFQARRRRAAKLSKFFGVEVNELADALPQDIRATHIPSHAVGGVAFDNVALVYRQQPYNTSLVVAEATRRRFLGTDGDDVEERSMVDVIDRLRRMKAT</sequence>
<feature type="compositionally biased region" description="Low complexity" evidence="1">
    <location>
        <begin position="85"/>
        <end position="95"/>
    </location>
</feature>
<feature type="compositionally biased region" description="Pro residues" evidence="1">
    <location>
        <begin position="96"/>
        <end position="105"/>
    </location>
</feature>
<proteinExistence type="predicted"/>
<gene>
    <name evidence="2" type="ORF">PHLGIDRAFT_399616</name>
</gene>
<feature type="compositionally biased region" description="Polar residues" evidence="1">
    <location>
        <begin position="358"/>
        <end position="371"/>
    </location>
</feature>
<dbReference type="AlphaFoldDB" id="A0A0C3S6T7"/>
<feature type="compositionally biased region" description="Acidic residues" evidence="1">
    <location>
        <begin position="136"/>
        <end position="149"/>
    </location>
</feature>
<evidence type="ECO:0000313" key="3">
    <source>
        <dbReference type="Proteomes" id="UP000053257"/>
    </source>
</evidence>
<organism evidence="2 3">
    <name type="scientific">Phlebiopsis gigantea (strain 11061_1 CR5-6)</name>
    <name type="common">White-rot fungus</name>
    <name type="synonym">Peniophora gigantea</name>
    <dbReference type="NCBI Taxonomy" id="745531"/>
    <lineage>
        <taxon>Eukaryota</taxon>
        <taxon>Fungi</taxon>
        <taxon>Dikarya</taxon>
        <taxon>Basidiomycota</taxon>
        <taxon>Agaricomycotina</taxon>
        <taxon>Agaricomycetes</taxon>
        <taxon>Polyporales</taxon>
        <taxon>Phanerochaetaceae</taxon>
        <taxon>Phlebiopsis</taxon>
    </lineage>
</organism>